<dbReference type="Proteomes" id="UP000294820">
    <property type="component" value="Chromosome 1"/>
</dbReference>
<evidence type="ECO:0000313" key="6">
    <source>
        <dbReference type="Proteomes" id="UP000294820"/>
    </source>
</evidence>
<evidence type="ECO:0000256" key="2">
    <source>
        <dbReference type="ARBA" id="ARBA00022679"/>
    </source>
</evidence>
<gene>
    <name evidence="5" type="ORF">DAQ1742_01586</name>
</gene>
<accession>A0A375A966</accession>
<dbReference type="SUPFAM" id="SSF53335">
    <property type="entry name" value="S-adenosyl-L-methionine-dependent methyltransferases"/>
    <property type="match status" value="1"/>
</dbReference>
<dbReference type="Pfam" id="PF08241">
    <property type="entry name" value="Methyltransf_11"/>
    <property type="match status" value="1"/>
</dbReference>
<organism evidence="5 6">
    <name type="scientific">Dickeya aquatica</name>
    <dbReference type="NCBI Taxonomy" id="1401087"/>
    <lineage>
        <taxon>Bacteria</taxon>
        <taxon>Pseudomonadati</taxon>
        <taxon>Pseudomonadota</taxon>
        <taxon>Gammaproteobacteria</taxon>
        <taxon>Enterobacterales</taxon>
        <taxon>Pectobacteriaceae</taxon>
        <taxon>Dickeya</taxon>
    </lineage>
</organism>
<evidence type="ECO:0000256" key="3">
    <source>
        <dbReference type="ARBA" id="ARBA00022691"/>
    </source>
</evidence>
<dbReference type="EMBL" id="LT615367">
    <property type="protein sequence ID" value="SLM62547.1"/>
    <property type="molecule type" value="Genomic_DNA"/>
</dbReference>
<feature type="domain" description="Methyltransferase type 11" evidence="4">
    <location>
        <begin position="83"/>
        <end position="177"/>
    </location>
</feature>
<dbReference type="PANTHER" id="PTHR43464">
    <property type="entry name" value="METHYLTRANSFERASE"/>
    <property type="match status" value="1"/>
</dbReference>
<protein>
    <submittedName>
        <fullName evidence="5">SmtA protein</fullName>
    </submittedName>
</protein>
<dbReference type="Gene3D" id="3.40.50.150">
    <property type="entry name" value="Vaccinia Virus protein VP39"/>
    <property type="match status" value="1"/>
</dbReference>
<sequence length="281" mass="31951">MYYLSSSPDGRYFSPHKTQDGFMATATKMPQSPTLLHDVTHYWDNRAAGYNQVNMAELHSDKRRVWQQLILQHAPDNPRLTVLDIGTGPGFFAVTLALAGHEVTAVDATPAMLAQARRNAGHHGVAVRFCCADVQALPFADNSFDLLVSRNVTWNLSQPQAAYQAWHRVLKPGGRLLNFDANWYAHLFSQTAREAYWRDRQRAHAMNIADHYANTDTVAMENIARTLPLGREIRPQWDIQALRACGFRHIETQNDISERVWDDEEKINYASTPMFMIVAEK</sequence>
<evidence type="ECO:0000313" key="5">
    <source>
        <dbReference type="EMBL" id="SLM62547.1"/>
    </source>
</evidence>
<evidence type="ECO:0000256" key="1">
    <source>
        <dbReference type="ARBA" id="ARBA00022603"/>
    </source>
</evidence>
<dbReference type="PANTHER" id="PTHR43464:SF19">
    <property type="entry name" value="UBIQUINONE BIOSYNTHESIS O-METHYLTRANSFERASE, MITOCHONDRIAL"/>
    <property type="match status" value="1"/>
</dbReference>
<name>A0A375A966_9GAMM</name>
<dbReference type="AlphaFoldDB" id="A0A375A966"/>
<keyword evidence="3" id="KW-0949">S-adenosyl-L-methionine</keyword>
<keyword evidence="6" id="KW-1185">Reference proteome</keyword>
<dbReference type="GO" id="GO:0008757">
    <property type="term" value="F:S-adenosylmethionine-dependent methyltransferase activity"/>
    <property type="evidence" value="ECO:0007669"/>
    <property type="project" value="InterPro"/>
</dbReference>
<keyword evidence="2" id="KW-0808">Transferase</keyword>
<dbReference type="InterPro" id="IPR013216">
    <property type="entry name" value="Methyltransf_11"/>
</dbReference>
<dbReference type="CDD" id="cd02440">
    <property type="entry name" value="AdoMet_MTases"/>
    <property type="match status" value="1"/>
</dbReference>
<reference evidence="5 6" key="1">
    <citation type="submission" date="2016-09" db="EMBL/GenBank/DDBJ databases">
        <authorList>
            <person name="Reverchon S."/>
            <person name="Nasser W."/>
            <person name="Leonard S."/>
            <person name="Brochier C."/>
            <person name="Duprey A."/>
        </authorList>
    </citation>
    <scope>NUCLEOTIDE SEQUENCE [LARGE SCALE GENOMIC DNA]</scope>
    <source>
        <strain evidence="5 6">174/2</strain>
    </source>
</reference>
<evidence type="ECO:0000259" key="4">
    <source>
        <dbReference type="Pfam" id="PF08241"/>
    </source>
</evidence>
<dbReference type="KEGG" id="daq:DAQ1742_01586"/>
<dbReference type="GO" id="GO:0032259">
    <property type="term" value="P:methylation"/>
    <property type="evidence" value="ECO:0007669"/>
    <property type="project" value="UniProtKB-KW"/>
</dbReference>
<proteinExistence type="predicted"/>
<dbReference type="InterPro" id="IPR029063">
    <property type="entry name" value="SAM-dependent_MTases_sf"/>
</dbReference>
<keyword evidence="1" id="KW-0489">Methyltransferase</keyword>